<name>A0A5J6JJ88_STRVI</name>
<dbReference type="KEGG" id="svn:CP980_23210"/>
<evidence type="ECO:0000313" key="1">
    <source>
        <dbReference type="EMBL" id="QEV47588.1"/>
    </source>
</evidence>
<dbReference type="Pfam" id="PF19692">
    <property type="entry name" value="DUF6193"/>
    <property type="match status" value="1"/>
</dbReference>
<dbReference type="InterPro" id="IPR045682">
    <property type="entry name" value="DUF6193"/>
</dbReference>
<evidence type="ECO:0000313" key="2">
    <source>
        <dbReference type="Proteomes" id="UP000325563"/>
    </source>
</evidence>
<organism evidence="1 2">
    <name type="scientific">Streptomyces vinaceus</name>
    <dbReference type="NCBI Taxonomy" id="1960"/>
    <lineage>
        <taxon>Bacteria</taxon>
        <taxon>Bacillati</taxon>
        <taxon>Actinomycetota</taxon>
        <taxon>Actinomycetes</taxon>
        <taxon>Kitasatosporales</taxon>
        <taxon>Streptomycetaceae</taxon>
        <taxon>Streptomyces</taxon>
    </lineage>
</organism>
<accession>A0A5J6JJ88</accession>
<sequence length="127" mass="13360">MEARWQRLPTTWRLMHERDGSQALSSQALSRGVLALIEAASAEPSLRRLYPFTTRFTLWFSARTSHPFEVAAPAVEPLPGGRFRVLSPTQKLVIGEADTAQAAVALVVAGLAGAPGPSGAPAAPGGS</sequence>
<keyword evidence="2" id="KW-1185">Reference proteome</keyword>
<dbReference type="EMBL" id="CP023692">
    <property type="protein sequence ID" value="QEV47588.1"/>
    <property type="molecule type" value="Genomic_DNA"/>
</dbReference>
<protein>
    <submittedName>
        <fullName evidence="1">Uncharacterized protein</fullName>
    </submittedName>
</protein>
<dbReference type="Proteomes" id="UP000325563">
    <property type="component" value="Chromosome"/>
</dbReference>
<reference evidence="1 2" key="1">
    <citation type="submission" date="2017-09" db="EMBL/GenBank/DDBJ databases">
        <authorList>
            <person name="Lee N."/>
            <person name="Cho B.-K."/>
        </authorList>
    </citation>
    <scope>NUCLEOTIDE SEQUENCE [LARGE SCALE GENOMIC DNA]</scope>
    <source>
        <strain evidence="1 2">ATCC 27476</strain>
    </source>
</reference>
<dbReference type="AlphaFoldDB" id="A0A5J6JJ88"/>
<proteinExistence type="predicted"/>
<gene>
    <name evidence="1" type="ORF">CP980_23210</name>
</gene>